<dbReference type="PANTHER" id="PTHR36424:SF1">
    <property type="entry name" value="LOW AFFINITY K(+) TRANSPORTER 1-RELATED"/>
    <property type="match status" value="1"/>
</dbReference>
<name>A0A061H8T7_9BASI</name>
<evidence type="ECO:0000313" key="4">
    <source>
        <dbReference type="Proteomes" id="UP000053664"/>
    </source>
</evidence>
<dbReference type="AlphaFoldDB" id="A0A061H8T7"/>
<feature type="region of interest" description="Disordered" evidence="1">
    <location>
        <begin position="435"/>
        <end position="551"/>
    </location>
</feature>
<feature type="compositionally biased region" description="Low complexity" evidence="1">
    <location>
        <begin position="662"/>
        <end position="676"/>
    </location>
</feature>
<dbReference type="HOGENOM" id="CLU_389878_0_0_1"/>
<evidence type="ECO:0000313" key="3">
    <source>
        <dbReference type="EMBL" id="EPQ28435.1"/>
    </source>
</evidence>
<accession>A0A061H8T7</accession>
<gene>
    <name evidence="3" type="ORF">PFL1_04261</name>
</gene>
<organism evidence="3 4">
    <name type="scientific">Pseudozyma flocculosa PF-1</name>
    <dbReference type="NCBI Taxonomy" id="1277687"/>
    <lineage>
        <taxon>Eukaryota</taxon>
        <taxon>Fungi</taxon>
        <taxon>Dikarya</taxon>
        <taxon>Basidiomycota</taxon>
        <taxon>Ustilaginomycotina</taxon>
        <taxon>Ustilaginomycetes</taxon>
        <taxon>Ustilaginales</taxon>
        <taxon>Ustilaginaceae</taxon>
        <taxon>Pseudozyma</taxon>
    </lineage>
</organism>
<evidence type="ECO:0008006" key="5">
    <source>
        <dbReference type="Google" id="ProtNLM"/>
    </source>
</evidence>
<sequence>MCCNGSSDWKREEVPDHKFDFIDVQEYRARGWLTRAKYGFFWLMMVKSFAVYVADIYTAITLLAFGHFNGTNGNLYDLVQNDPDNNFRVPISYSKWIFTGCILFSFLLLAYEAHKSRAIIKSRDISYAYTNVMSNNYYSCRSYDHFCLFNQINNSKKKKDEFAFFIFFTFKGWKRLLVADGPRQVINFFTLYGLGSHAKWSTDPYDYYQGSWVTGLMILTMLFTVAVFAGSMILLIAAAVMYIPLLCYIKGNLKEYCCHKIDKRISEMVKRKKKQRLMKQAAIARKEAAGDFSHLMNKKGEMVGRAIPQPTLPNVDVDLMNEKPGIGLQRTNSGSSSTVAHSQLGFHGADKDGYGSPSMNASRFYGMGSNYSSTADLVKNAGHAGGEAMRGAPGLPPGSAASPAFGAAHVRGMETLLDQMGPVGTSPMLFAQRVGGQGRLSPQPGAQGQMYNHGPGQPRALVDPQAGLLRSPNLGAHHVGPSPLNPESQWPAQSQAVDGPYANGGLDYPPPKDSHGVEGLEFPPPAPSDLSSYVPYSNGADHNGASGAQDHSRLPSFAFETASSTLHDHGAQAGAYAVGEPPYQHQHQQQYYNSGHAASAGNSASPSPDPSTRGYEDLYDAYLTSQNPSQSVTPERRNSGYVGETAGGDWHAHGYASNGSPGQDAQAAWDQGGAHQVQNGYASSQHADQQYHDQHQQQQQHYDQQQHGQYQQQQQYSGHQDYDGRYHHHYDHHEQSAAQTQDRP</sequence>
<reference evidence="3 4" key="1">
    <citation type="journal article" date="2013" name="Plant Cell">
        <title>The transition from a phytopathogenic smut ancestor to an anamorphic biocontrol agent deciphered by comparative whole-genome analysis.</title>
        <authorList>
            <person name="Lefebvre F."/>
            <person name="Joly D.L."/>
            <person name="Labbe C."/>
            <person name="Teichmann B."/>
            <person name="Linning R."/>
            <person name="Belzile F."/>
            <person name="Bakkeren G."/>
            <person name="Belanger R.R."/>
        </authorList>
    </citation>
    <scope>NUCLEOTIDE SEQUENCE [LARGE SCALE GENOMIC DNA]</scope>
    <source>
        <strain evidence="3 4">PF-1</strain>
    </source>
</reference>
<dbReference type="RefSeq" id="XP_007879975.1">
    <property type="nucleotide sequence ID" value="XM_007881784.1"/>
</dbReference>
<feature type="compositionally biased region" description="Polar residues" evidence="1">
    <location>
        <begin position="485"/>
        <end position="496"/>
    </location>
</feature>
<keyword evidence="2" id="KW-0812">Transmembrane</keyword>
<keyword evidence="2" id="KW-0472">Membrane</keyword>
<feature type="transmembrane region" description="Helical" evidence="2">
    <location>
        <begin position="40"/>
        <end position="65"/>
    </location>
</feature>
<proteinExistence type="predicted"/>
<feature type="compositionally biased region" description="Basic and acidic residues" evidence="1">
    <location>
        <begin position="720"/>
        <end position="735"/>
    </location>
</feature>
<feature type="compositionally biased region" description="Low complexity" evidence="1">
    <location>
        <begin position="595"/>
        <end position="606"/>
    </location>
</feature>
<feature type="transmembrane region" description="Helical" evidence="2">
    <location>
        <begin position="216"/>
        <end position="243"/>
    </location>
</feature>
<protein>
    <recommendedName>
        <fullName evidence="5">Vacuole protein</fullName>
    </recommendedName>
</protein>
<dbReference type="InterPro" id="IPR031606">
    <property type="entry name" value="Kch1/2"/>
</dbReference>
<dbReference type="GO" id="GO:0015079">
    <property type="term" value="F:potassium ion transmembrane transporter activity"/>
    <property type="evidence" value="ECO:0007669"/>
    <property type="project" value="InterPro"/>
</dbReference>
<feature type="compositionally biased region" description="Polar residues" evidence="1">
    <location>
        <begin position="623"/>
        <end position="633"/>
    </location>
</feature>
<keyword evidence="2" id="KW-1133">Transmembrane helix</keyword>
<dbReference type="PANTHER" id="PTHR36424">
    <property type="entry name" value="PHEROMONE-REGULATED MEMBRANE PROTEIN 6"/>
    <property type="match status" value="1"/>
</dbReference>
<dbReference type="Proteomes" id="UP000053664">
    <property type="component" value="Unassembled WGS sequence"/>
</dbReference>
<dbReference type="GeneID" id="19318367"/>
<feature type="compositionally biased region" description="Low complexity" evidence="1">
    <location>
        <begin position="696"/>
        <end position="719"/>
    </location>
</feature>
<feature type="transmembrane region" description="Helical" evidence="2">
    <location>
        <begin position="93"/>
        <end position="111"/>
    </location>
</feature>
<dbReference type="OrthoDB" id="2128042at2759"/>
<evidence type="ECO:0000256" key="2">
    <source>
        <dbReference type="SAM" id="Phobius"/>
    </source>
</evidence>
<dbReference type="eggNOG" id="ENOG502QVFG">
    <property type="taxonomic scope" value="Eukaryota"/>
</dbReference>
<feature type="region of interest" description="Disordered" evidence="1">
    <location>
        <begin position="595"/>
        <end position="744"/>
    </location>
</feature>
<dbReference type="KEGG" id="pfp:PFL1_04261"/>
<evidence type="ECO:0000256" key="1">
    <source>
        <dbReference type="SAM" id="MobiDB-lite"/>
    </source>
</evidence>
<dbReference type="GO" id="GO:0005886">
    <property type="term" value="C:plasma membrane"/>
    <property type="evidence" value="ECO:0007669"/>
    <property type="project" value="InterPro"/>
</dbReference>
<dbReference type="EMBL" id="KE361635">
    <property type="protein sequence ID" value="EPQ28435.1"/>
    <property type="molecule type" value="Genomic_DNA"/>
</dbReference>
<dbReference type="Pfam" id="PF16944">
    <property type="entry name" value="KCH"/>
    <property type="match status" value="1"/>
</dbReference>